<dbReference type="InterPro" id="IPR016161">
    <property type="entry name" value="Ald_DH/histidinol_DH"/>
</dbReference>
<dbReference type="AlphaFoldDB" id="A0A4Y8MGF2"/>
<reference evidence="5 6" key="1">
    <citation type="submission" date="2019-03" db="EMBL/GenBank/DDBJ databases">
        <title>Complete Genome Sequence of Paraburkholderia dipogonis ICMP 19430T, a Nitrogen-fixing Symbiont of the South African Invasive Legume Dipogon lignosus in New Zealand.</title>
        <authorList>
            <person name="De Meyer S.E."/>
        </authorList>
    </citation>
    <scope>NUCLEOTIDE SEQUENCE [LARGE SCALE GENOMIC DNA]</scope>
    <source>
        <strain evidence="5 6">ICMP 19430</strain>
    </source>
</reference>
<evidence type="ECO:0000256" key="1">
    <source>
        <dbReference type="ARBA" id="ARBA00009986"/>
    </source>
</evidence>
<keyword evidence="2" id="KW-0560">Oxidoreductase</keyword>
<evidence type="ECO:0000259" key="4">
    <source>
        <dbReference type="Pfam" id="PF00171"/>
    </source>
</evidence>
<gene>
    <name evidence="5" type="ORF">E2553_42995</name>
</gene>
<keyword evidence="3" id="KW-0520">NAD</keyword>
<dbReference type="Gene3D" id="3.40.309.10">
    <property type="entry name" value="Aldehyde Dehydrogenase, Chain A, domain 2"/>
    <property type="match status" value="1"/>
</dbReference>
<evidence type="ECO:0000313" key="5">
    <source>
        <dbReference type="EMBL" id="TFE36508.1"/>
    </source>
</evidence>
<sequence>MNAQLQMGPKAWSEALFTGEWSKATNVLRVTEPATGEELACVGRASADDIRKSAAIARNAQKSWAAMPLLERAAVFRRAAQITERRTPELLEWIVRETGAVPPKAMFEISSVINHMHEAAAMLTQPKGLLLPYDGSGLSIARRIPLGVVGVISPFNFPLLLSSRAMTPALACGNAVILKPDQRTPVVGGFLHAEIFAEAGLPAGVLCVMPGDAEAGEALVTDSAVRMISFTGSTAVGRRVGELAGKHLKKVALELGGKNSLIILDDADLDLAVKSGAWASWLHQGQICMSAGRHLVHERVVDEYVARMSEKARQLPVGNPFTEQVALGPLISDVQARKVNSLLNDSLAQGAKLHAGGESKGVFFPATVISDVMPGMRAFEEEIFGPIVSVTSFSSDDEAVALANDTDYGLSAGIITRSVSRGKAIADQLRVGLVHVNDQTVNDDGFMPMGGQGSSGNGSRHGGPANLEEFTQWQWLTIKDSPPPYPL</sequence>
<dbReference type="InterPro" id="IPR016163">
    <property type="entry name" value="Ald_DH_C"/>
</dbReference>
<dbReference type="InterPro" id="IPR015590">
    <property type="entry name" value="Aldehyde_DH_dom"/>
</dbReference>
<dbReference type="Pfam" id="PF00171">
    <property type="entry name" value="Aldedh"/>
    <property type="match status" value="1"/>
</dbReference>
<comment type="caution">
    <text evidence="5">The sequence shown here is derived from an EMBL/GenBank/DDBJ whole genome shotgun (WGS) entry which is preliminary data.</text>
</comment>
<dbReference type="Proteomes" id="UP000297385">
    <property type="component" value="Unassembled WGS sequence"/>
</dbReference>
<evidence type="ECO:0000256" key="3">
    <source>
        <dbReference type="ARBA" id="ARBA00023027"/>
    </source>
</evidence>
<name>A0A4Y8MGF2_9BURK</name>
<dbReference type="SUPFAM" id="SSF53720">
    <property type="entry name" value="ALDH-like"/>
    <property type="match status" value="1"/>
</dbReference>
<dbReference type="EMBL" id="SNVI01000008">
    <property type="protein sequence ID" value="TFE36508.1"/>
    <property type="molecule type" value="Genomic_DNA"/>
</dbReference>
<dbReference type="GO" id="GO:0016620">
    <property type="term" value="F:oxidoreductase activity, acting on the aldehyde or oxo group of donors, NAD or NADP as acceptor"/>
    <property type="evidence" value="ECO:0007669"/>
    <property type="project" value="InterPro"/>
</dbReference>
<feature type="domain" description="Aldehyde dehydrogenase" evidence="4">
    <location>
        <begin position="26"/>
        <end position="475"/>
    </location>
</feature>
<dbReference type="RefSeq" id="WP_134466609.1">
    <property type="nucleotide sequence ID" value="NZ_SNVI01000008.1"/>
</dbReference>
<proteinExistence type="inferred from homology"/>
<organism evidence="5 6">
    <name type="scientific">Paraburkholderia dipogonis</name>
    <dbReference type="NCBI Taxonomy" id="1211383"/>
    <lineage>
        <taxon>Bacteria</taxon>
        <taxon>Pseudomonadati</taxon>
        <taxon>Pseudomonadota</taxon>
        <taxon>Betaproteobacteria</taxon>
        <taxon>Burkholderiales</taxon>
        <taxon>Burkholderiaceae</taxon>
        <taxon>Paraburkholderia</taxon>
    </lineage>
</organism>
<dbReference type="PANTHER" id="PTHR42986">
    <property type="entry name" value="BENZALDEHYDE DEHYDROGENASE YFMT"/>
    <property type="match status" value="1"/>
</dbReference>
<protein>
    <submittedName>
        <fullName evidence="5">Aldehyde dehydrogenase family protein</fullName>
    </submittedName>
</protein>
<evidence type="ECO:0000313" key="6">
    <source>
        <dbReference type="Proteomes" id="UP000297385"/>
    </source>
</evidence>
<comment type="similarity">
    <text evidence="1">Belongs to the aldehyde dehydrogenase family.</text>
</comment>
<evidence type="ECO:0000256" key="2">
    <source>
        <dbReference type="ARBA" id="ARBA00023002"/>
    </source>
</evidence>
<dbReference type="FunFam" id="3.40.309.10:FF:000009">
    <property type="entry name" value="Aldehyde dehydrogenase A"/>
    <property type="match status" value="1"/>
</dbReference>
<dbReference type="CDD" id="cd07152">
    <property type="entry name" value="ALDH_BenzADH"/>
    <property type="match status" value="1"/>
</dbReference>
<dbReference type="PANTHER" id="PTHR42986:SF1">
    <property type="entry name" value="BENZALDEHYDE DEHYDROGENASE YFMT"/>
    <property type="match status" value="1"/>
</dbReference>
<accession>A0A4Y8MGF2</accession>
<dbReference type="Gene3D" id="3.40.605.10">
    <property type="entry name" value="Aldehyde Dehydrogenase, Chain A, domain 1"/>
    <property type="match status" value="1"/>
</dbReference>
<dbReference type="InterPro" id="IPR016162">
    <property type="entry name" value="Ald_DH_N"/>
</dbReference>